<comment type="caution">
    <text evidence="9">The sequence shown here is derived from an EMBL/GenBank/DDBJ whole genome shotgun (WGS) entry which is preliminary data.</text>
</comment>
<feature type="domain" description="Nitrite/Sulfite reductase ferredoxin-like" evidence="8">
    <location>
        <begin position="16"/>
        <end position="78"/>
    </location>
</feature>
<organism evidence="9 10">
    <name type="scientific">Pelotalea chapellei</name>
    <dbReference type="NCBI Taxonomy" id="44671"/>
    <lineage>
        <taxon>Bacteria</taxon>
        <taxon>Pseudomonadati</taxon>
        <taxon>Thermodesulfobacteriota</taxon>
        <taxon>Desulfuromonadia</taxon>
        <taxon>Geobacterales</taxon>
        <taxon>Geobacteraceae</taxon>
        <taxon>Pelotalea</taxon>
    </lineage>
</organism>
<evidence type="ECO:0000313" key="10">
    <source>
        <dbReference type="Proteomes" id="UP000784128"/>
    </source>
</evidence>
<gene>
    <name evidence="9" type="ORF">KJB30_17605</name>
</gene>
<proteinExistence type="predicted"/>
<evidence type="ECO:0000256" key="6">
    <source>
        <dbReference type="ARBA" id="ARBA00023014"/>
    </source>
</evidence>
<keyword evidence="2" id="KW-0349">Heme</keyword>
<sequence length="430" mass="46482">MTAATRDYRLDGIYYQRQEGYFMQRVKLPAGVISSQQSRTVSEAATRFGKGLIHLTTRGSMEIHWLREEDLPELKRVLSGAGLTSRGACGGAVRGVTCGSSTGTAGFPGLEQFARRLQRHFTGNPRFERLPKKFKIGVESTTVGQRHLIQDVGLVLTGTADGGNLYDLYVAGGLGREPQPGFLLEKDLPEERIIPMIEAILIVYTASTPPGKRLKHLVRSIGEEEFRKRISAEPTAHEILPPFKGLPEALLPENESFFIEARLFAGEITSSQLESLAGFAETWANGVLTVTANQNISFQLPAHKDKASALQALAEAGFPGTTPEERLTLRVCPGTHECKAGLAPTRDIARAIVAAVGATTGEQTLALSGCHNSCTQPQLADIGIMTSGLVKEADGERTPRFDVFRSTGDGLGTRIAASQNLEEMLAILNQ</sequence>
<keyword evidence="3" id="KW-0479">Metal-binding</keyword>
<evidence type="ECO:0000256" key="2">
    <source>
        <dbReference type="ARBA" id="ARBA00022617"/>
    </source>
</evidence>
<dbReference type="SUPFAM" id="SSF55124">
    <property type="entry name" value="Nitrite/Sulfite reductase N-terminal domain-like"/>
    <property type="match status" value="2"/>
</dbReference>
<dbReference type="SUPFAM" id="SSF56014">
    <property type="entry name" value="Nitrite and sulphite reductase 4Fe-4S domain-like"/>
    <property type="match status" value="2"/>
</dbReference>
<evidence type="ECO:0000313" key="9">
    <source>
        <dbReference type="EMBL" id="MBT1073599.1"/>
    </source>
</evidence>
<dbReference type="EMBL" id="JAHDYS010000028">
    <property type="protein sequence ID" value="MBT1073599.1"/>
    <property type="molecule type" value="Genomic_DNA"/>
</dbReference>
<dbReference type="InterPro" id="IPR006066">
    <property type="entry name" value="NO2/SO3_Rdtase_FeS/sirohaem_BS"/>
</dbReference>
<dbReference type="PANTHER" id="PTHR32439:SF9">
    <property type="entry name" value="BLR3264 PROTEIN"/>
    <property type="match status" value="1"/>
</dbReference>
<dbReference type="InterPro" id="IPR036136">
    <property type="entry name" value="Nit/Sulf_reduc_fer-like_dom_sf"/>
</dbReference>
<dbReference type="Pfam" id="PF01077">
    <property type="entry name" value="NIR_SIR"/>
    <property type="match status" value="1"/>
</dbReference>
<dbReference type="InterPro" id="IPR051329">
    <property type="entry name" value="NIR_SIR_4Fe-4S"/>
</dbReference>
<dbReference type="InterPro" id="IPR006067">
    <property type="entry name" value="NO2/SO3_Rdtase_4Fe4S_dom"/>
</dbReference>
<dbReference type="Proteomes" id="UP000784128">
    <property type="component" value="Unassembled WGS sequence"/>
</dbReference>
<reference evidence="9 10" key="1">
    <citation type="submission" date="2021-05" db="EMBL/GenBank/DDBJ databases">
        <title>The draft genome of Geobacter chapellei DSM 13688.</title>
        <authorList>
            <person name="Xu Z."/>
            <person name="Masuda Y."/>
            <person name="Itoh H."/>
            <person name="Senoo K."/>
        </authorList>
    </citation>
    <scope>NUCLEOTIDE SEQUENCE [LARGE SCALE GENOMIC DNA]</scope>
    <source>
        <strain evidence="9 10">DSM 13688</strain>
    </source>
</reference>
<evidence type="ECO:0000256" key="4">
    <source>
        <dbReference type="ARBA" id="ARBA00023002"/>
    </source>
</evidence>
<protein>
    <submittedName>
        <fullName evidence="9">Nitrite/sulfite reductase</fullName>
    </submittedName>
</protein>
<feature type="domain" description="Nitrite/Sulfite reductase ferredoxin-like" evidence="8">
    <location>
        <begin position="255"/>
        <end position="316"/>
    </location>
</feature>
<evidence type="ECO:0000256" key="5">
    <source>
        <dbReference type="ARBA" id="ARBA00023004"/>
    </source>
</evidence>
<keyword evidence="4" id="KW-0560">Oxidoreductase</keyword>
<name>A0ABS5UD89_9BACT</name>
<evidence type="ECO:0000259" key="8">
    <source>
        <dbReference type="Pfam" id="PF03460"/>
    </source>
</evidence>
<accession>A0ABS5UD89</accession>
<evidence type="ECO:0000256" key="1">
    <source>
        <dbReference type="ARBA" id="ARBA00022485"/>
    </source>
</evidence>
<dbReference type="RefSeq" id="WP_214301684.1">
    <property type="nucleotide sequence ID" value="NZ_JAHDYS010000028.1"/>
</dbReference>
<dbReference type="Pfam" id="PF03460">
    <property type="entry name" value="NIR_SIR_ferr"/>
    <property type="match status" value="2"/>
</dbReference>
<dbReference type="PROSITE" id="PS00365">
    <property type="entry name" value="NIR_SIR"/>
    <property type="match status" value="1"/>
</dbReference>
<keyword evidence="1" id="KW-0004">4Fe-4S</keyword>
<keyword evidence="10" id="KW-1185">Reference proteome</keyword>
<evidence type="ECO:0000256" key="3">
    <source>
        <dbReference type="ARBA" id="ARBA00022723"/>
    </source>
</evidence>
<dbReference type="InterPro" id="IPR005117">
    <property type="entry name" value="NiRdtase/SiRdtase_haem-b_fer"/>
</dbReference>
<evidence type="ECO:0000259" key="7">
    <source>
        <dbReference type="Pfam" id="PF01077"/>
    </source>
</evidence>
<dbReference type="Gene3D" id="3.90.480.20">
    <property type="match status" value="1"/>
</dbReference>
<dbReference type="InterPro" id="IPR045854">
    <property type="entry name" value="NO2/SO3_Rdtase_4Fe4S_sf"/>
</dbReference>
<feature type="domain" description="Nitrite/sulphite reductase 4Fe-4S" evidence="7">
    <location>
        <begin position="111"/>
        <end position="232"/>
    </location>
</feature>
<dbReference type="Gene3D" id="3.30.413.10">
    <property type="entry name" value="Sulfite Reductase Hemoprotein, domain 1"/>
    <property type="match status" value="2"/>
</dbReference>
<dbReference type="PANTHER" id="PTHR32439">
    <property type="entry name" value="FERREDOXIN--NITRITE REDUCTASE, CHLOROPLASTIC"/>
    <property type="match status" value="1"/>
</dbReference>
<keyword evidence="5" id="KW-0408">Iron</keyword>
<keyword evidence="6" id="KW-0411">Iron-sulfur</keyword>